<reference evidence="2 3" key="1">
    <citation type="submission" date="2020-09" db="EMBL/GenBank/DDBJ databases">
        <title>Sphingomonas sp., a new species isolated from pork steak.</title>
        <authorList>
            <person name="Heidler von Heilborn D."/>
        </authorList>
    </citation>
    <scope>NUCLEOTIDE SEQUENCE [LARGE SCALE GENOMIC DNA]</scope>
    <source>
        <strain evidence="3">S8-3T</strain>
    </source>
</reference>
<dbReference type="InterPro" id="IPR038770">
    <property type="entry name" value="Na+/solute_symporter_sf"/>
</dbReference>
<feature type="transmembrane region" description="Helical" evidence="1">
    <location>
        <begin position="67"/>
        <end position="88"/>
    </location>
</feature>
<feature type="transmembrane region" description="Helical" evidence="1">
    <location>
        <begin position="232"/>
        <end position="259"/>
    </location>
</feature>
<protein>
    <submittedName>
        <fullName evidence="2">Bile acid:sodium symporter</fullName>
    </submittedName>
</protein>
<dbReference type="RefSeq" id="WP_187762552.1">
    <property type="nucleotide sequence ID" value="NZ_CP061038.1"/>
</dbReference>
<keyword evidence="1" id="KW-0472">Membrane</keyword>
<keyword evidence="1" id="KW-0812">Transmembrane</keyword>
<feature type="transmembrane region" description="Helical" evidence="1">
    <location>
        <begin position="100"/>
        <end position="121"/>
    </location>
</feature>
<feature type="transmembrane region" description="Helical" evidence="1">
    <location>
        <begin position="12"/>
        <end position="29"/>
    </location>
</feature>
<accession>A0A7H0LKP5</accession>
<feature type="transmembrane region" description="Helical" evidence="1">
    <location>
        <begin position="204"/>
        <end position="226"/>
    </location>
</feature>
<feature type="transmembrane region" description="Helical" evidence="1">
    <location>
        <begin position="128"/>
        <end position="154"/>
    </location>
</feature>
<dbReference type="AlphaFoldDB" id="A0A7H0LKP5"/>
<dbReference type="Proteomes" id="UP000516148">
    <property type="component" value="Chromosome"/>
</dbReference>
<feature type="transmembrane region" description="Helical" evidence="1">
    <location>
        <begin position="280"/>
        <end position="301"/>
    </location>
</feature>
<dbReference type="PIRSF" id="PIRSF026166">
    <property type="entry name" value="UCP026166"/>
    <property type="match status" value="1"/>
</dbReference>
<gene>
    <name evidence="2" type="ORF">H3Z74_03135</name>
</gene>
<feature type="transmembrane region" description="Helical" evidence="1">
    <location>
        <begin position="160"/>
        <end position="183"/>
    </location>
</feature>
<evidence type="ECO:0000313" key="2">
    <source>
        <dbReference type="EMBL" id="QNQ10248.1"/>
    </source>
</evidence>
<dbReference type="InterPro" id="IPR016833">
    <property type="entry name" value="Put_Na-Bile_cotransptr"/>
</dbReference>
<organism evidence="2 3">
    <name type="scientific">Sphingomonas alpina</name>
    <dbReference type="NCBI Taxonomy" id="653931"/>
    <lineage>
        <taxon>Bacteria</taxon>
        <taxon>Pseudomonadati</taxon>
        <taxon>Pseudomonadota</taxon>
        <taxon>Alphaproteobacteria</taxon>
        <taxon>Sphingomonadales</taxon>
        <taxon>Sphingomonadaceae</taxon>
        <taxon>Sphingomonas</taxon>
    </lineage>
</organism>
<dbReference type="KEGG" id="spap:H3Z74_03135"/>
<keyword evidence="3" id="KW-1185">Reference proteome</keyword>
<dbReference type="EMBL" id="CP061038">
    <property type="protein sequence ID" value="QNQ10248.1"/>
    <property type="molecule type" value="Genomic_DNA"/>
</dbReference>
<dbReference type="PANTHER" id="PTHR18640:SF5">
    <property type="entry name" value="SODIUM_BILE ACID COTRANSPORTER 7"/>
    <property type="match status" value="1"/>
</dbReference>
<keyword evidence="1" id="KW-1133">Transmembrane helix</keyword>
<dbReference type="Gene3D" id="1.20.1530.20">
    <property type="match status" value="1"/>
</dbReference>
<sequence length="320" mass="33680">MPLLRRLIPDRFILILIATVAVATLLPVRGQALDVIGWISNAAIFLLFFLHGARLSRDAVIDGLTRWRLLLAVLGFGYLLFPLAGLGLSHALGGWIAPELLLGIIFLTVLPTTVQSSIAYASIARGNIAASVIAAAASNLLGVVLTPLLFAAVASSAVGAVSFGGVGRIALLLLLPFALGQILRGPVQPILHRHARLAGMMDKLTIMIAVFVAFSDAAAEGLWSRISSAELGWLALIVLILILASFAAAWTIGGALGLSREDRITLLFSGAHKSLATGAPMARILFPAAIAGAVILPLMLYHQMQLMLSALISARLAKRD</sequence>
<dbReference type="GO" id="GO:0005886">
    <property type="term" value="C:plasma membrane"/>
    <property type="evidence" value="ECO:0007669"/>
    <property type="project" value="TreeGrafter"/>
</dbReference>
<evidence type="ECO:0000256" key="1">
    <source>
        <dbReference type="SAM" id="Phobius"/>
    </source>
</evidence>
<name>A0A7H0LKP5_9SPHN</name>
<feature type="transmembrane region" description="Helical" evidence="1">
    <location>
        <begin position="35"/>
        <end position="55"/>
    </location>
</feature>
<proteinExistence type="predicted"/>
<evidence type="ECO:0000313" key="3">
    <source>
        <dbReference type="Proteomes" id="UP000516148"/>
    </source>
</evidence>
<dbReference type="Pfam" id="PF13593">
    <property type="entry name" value="SBF_like"/>
    <property type="match status" value="1"/>
</dbReference>
<dbReference type="PANTHER" id="PTHR18640">
    <property type="entry name" value="SOLUTE CARRIER FAMILY 10 MEMBER 7"/>
    <property type="match status" value="1"/>
</dbReference>